<evidence type="ECO:0000313" key="4">
    <source>
        <dbReference type="Proteomes" id="UP000247634"/>
    </source>
</evidence>
<dbReference type="InterPro" id="IPR038637">
    <property type="entry name" value="NPCBM_sf"/>
</dbReference>
<keyword evidence="1" id="KW-0732">Signal</keyword>
<dbReference type="Gene3D" id="2.60.120.1060">
    <property type="entry name" value="NPCBM/NEW2 domain"/>
    <property type="match status" value="1"/>
</dbReference>
<name>A0A2U9PC77_STRAS</name>
<protein>
    <recommendedName>
        <fullName evidence="2">Glycosyl hydrolase family 98 putative carbohydrate-binding module domain-containing protein</fullName>
    </recommendedName>
</protein>
<dbReference type="InterPro" id="IPR008979">
    <property type="entry name" value="Galactose-bd-like_sf"/>
</dbReference>
<dbReference type="SMART" id="SM00776">
    <property type="entry name" value="NPCBM"/>
    <property type="match status" value="1"/>
</dbReference>
<reference evidence="3 4" key="1">
    <citation type="submission" date="2018-06" db="EMBL/GenBank/DDBJ databases">
        <title>The complete genome sequence of a nosiheptide producer Streptomyces actuosus ATCC 25421: deducing the ability of producing a new class III lantibiotics.</title>
        <authorList>
            <person name="Liu W."/>
            <person name="Sun F."/>
            <person name="Hu Y."/>
        </authorList>
    </citation>
    <scope>NUCLEOTIDE SEQUENCE [LARGE SCALE GENOMIC DNA]</scope>
    <source>
        <strain evidence="3 4">ATCC 25421</strain>
    </source>
</reference>
<feature type="chain" id="PRO_5015940954" description="Glycosyl hydrolase family 98 putative carbohydrate-binding module domain-containing protein" evidence="1">
    <location>
        <begin position="25"/>
        <end position="194"/>
    </location>
</feature>
<keyword evidence="4" id="KW-1185">Reference proteome</keyword>
<dbReference type="Proteomes" id="UP000247634">
    <property type="component" value="Chromosome"/>
</dbReference>
<dbReference type="RefSeq" id="WP_110635236.1">
    <property type="nucleotide sequence ID" value="NZ_CP029788.1"/>
</dbReference>
<feature type="domain" description="Glycosyl hydrolase family 98 putative carbohydrate-binding module" evidence="2">
    <location>
        <begin position="57"/>
        <end position="191"/>
    </location>
</feature>
<dbReference type="AlphaFoldDB" id="A0A2U9PC77"/>
<evidence type="ECO:0000313" key="3">
    <source>
        <dbReference type="EMBL" id="AWT47163.1"/>
    </source>
</evidence>
<dbReference type="OrthoDB" id="4248043at2"/>
<dbReference type="Pfam" id="PF08305">
    <property type="entry name" value="NPCBM"/>
    <property type="match status" value="1"/>
</dbReference>
<sequence length="194" mass="19798">MSRARAVAACAVTAAAITLGGACGGGTSGPGPTRTVTATAPTVTVTAGGTSETTGESAQSRYLNELDPLTATEGIDTGTAEINGTGFARSVTLACNAAGPVNSAEYNLGRHWTTFTATAGLRDDSPTGGSLTFEVAVDGTRRFRETIRLGASREVRLDIRNALRLKLTVSYTGQDASSVYYGSWGDAQITGGKP</sequence>
<accession>A0A2U9PC77</accession>
<proteinExistence type="predicted"/>
<dbReference type="EMBL" id="CP029788">
    <property type="protein sequence ID" value="AWT47163.1"/>
    <property type="molecule type" value="Genomic_DNA"/>
</dbReference>
<dbReference type="SUPFAM" id="SSF49785">
    <property type="entry name" value="Galactose-binding domain-like"/>
    <property type="match status" value="1"/>
</dbReference>
<dbReference type="InterPro" id="IPR013222">
    <property type="entry name" value="Glyco_hyd_98_carb-bd"/>
</dbReference>
<dbReference type="KEGG" id="sact:DMT42_36215"/>
<feature type="signal peptide" evidence="1">
    <location>
        <begin position="1"/>
        <end position="24"/>
    </location>
</feature>
<evidence type="ECO:0000256" key="1">
    <source>
        <dbReference type="SAM" id="SignalP"/>
    </source>
</evidence>
<evidence type="ECO:0000259" key="2">
    <source>
        <dbReference type="SMART" id="SM00776"/>
    </source>
</evidence>
<gene>
    <name evidence="3" type="ORF">DMT42_36215</name>
</gene>
<organism evidence="3 4">
    <name type="scientific">Streptomyces actuosus</name>
    <dbReference type="NCBI Taxonomy" id="1885"/>
    <lineage>
        <taxon>Bacteria</taxon>
        <taxon>Bacillati</taxon>
        <taxon>Actinomycetota</taxon>
        <taxon>Actinomycetes</taxon>
        <taxon>Kitasatosporales</taxon>
        <taxon>Streptomycetaceae</taxon>
        <taxon>Streptomyces</taxon>
    </lineage>
</organism>
<dbReference type="PROSITE" id="PS51257">
    <property type="entry name" value="PROKAR_LIPOPROTEIN"/>
    <property type="match status" value="1"/>
</dbReference>